<protein>
    <recommendedName>
        <fullName evidence="8">Bacterial Pleckstrin homology domain-containing protein</fullName>
    </recommendedName>
</protein>
<evidence type="ECO:0000313" key="5">
    <source>
        <dbReference type="Proteomes" id="UP000076394"/>
    </source>
</evidence>
<evidence type="ECO:0000313" key="2">
    <source>
        <dbReference type="EMBL" id="AMU86962.1"/>
    </source>
</evidence>
<evidence type="ECO:0000313" key="3">
    <source>
        <dbReference type="EMBL" id="RAL69178.1"/>
    </source>
</evidence>
<evidence type="ECO:0000313" key="7">
    <source>
        <dbReference type="Proteomes" id="UP000249146"/>
    </source>
</evidence>
<evidence type="ECO:0000256" key="1">
    <source>
        <dbReference type="SAM" id="Phobius"/>
    </source>
</evidence>
<dbReference type="OMA" id="IYIRFGY"/>
<dbReference type="OrthoDB" id="166125at2"/>
<dbReference type="EMBL" id="CP011127">
    <property type="protein sequence ID" value="AMU86962.1"/>
    <property type="molecule type" value="Genomic_DNA"/>
</dbReference>
<sequence>MSKVDNRLLYASEIYSEELRFKVMEIMAIIEAAVGLAVVSLLGYFAINPPTPEDRVPYWLVMLMAITMFCVTLLVYNMRKMFISLSDEGIFIRFGYFKRFFPWLDVESAEINGRNRDFYGGYGVRMTRDKKGRILVCIIPQTPTVSINLVNSKYRKLVISTKYPHEVLLIASKHAGKNYGSF</sequence>
<reference evidence="6 7" key="2">
    <citation type="submission" date="2018-05" db="EMBL/GenBank/DDBJ databases">
        <title>Draft genome sequences of Dehalococcoides mccartyi strains RC and KS.</title>
        <authorList>
            <person name="Higgins S.A."/>
            <person name="Padilla-Crespo E."/>
            <person name="Loeffler F.E."/>
        </authorList>
    </citation>
    <scope>NUCLEOTIDE SEQUENCE [LARGE SCALE GENOMIC DNA]</scope>
    <source>
        <strain evidence="4 6">KS</strain>
        <strain evidence="3 7">RC</strain>
    </source>
</reference>
<keyword evidence="1" id="KW-0812">Transmembrane</keyword>
<accession>A0A142VB19</accession>
<dbReference type="RefSeq" id="WP_011309667.1">
    <property type="nucleotide sequence ID" value="NZ_AP024514.1"/>
</dbReference>
<dbReference type="EMBL" id="QGLC01000011">
    <property type="protein sequence ID" value="RAL69178.1"/>
    <property type="molecule type" value="Genomic_DNA"/>
</dbReference>
<name>A0A142VB19_9CHLR</name>
<dbReference type="AlphaFoldDB" id="A0A142VB19"/>
<dbReference type="Proteomes" id="UP000249146">
    <property type="component" value="Unassembled WGS sequence"/>
</dbReference>
<dbReference type="Proteomes" id="UP000076394">
    <property type="component" value="Chromosome"/>
</dbReference>
<keyword evidence="1" id="KW-0472">Membrane</keyword>
<feature type="transmembrane region" description="Helical" evidence="1">
    <location>
        <begin position="26"/>
        <end position="46"/>
    </location>
</feature>
<gene>
    <name evidence="4" type="ORF">C1G86_1201</name>
    <name evidence="3" type="ORF">C1G87_1163</name>
    <name evidence="2" type="ORF">Dm11a5_1136</name>
</gene>
<reference evidence="2 5" key="1">
    <citation type="submission" date="2015-03" db="EMBL/GenBank/DDBJ databases">
        <title>Genomic characterization of Dehalococcoides mccartyi strain 11a5, an unusal plasmid-containing chloroethene dechlorinator.</title>
        <authorList>
            <person name="Zhao S."/>
            <person name="Ding C."/>
            <person name="He J."/>
        </authorList>
    </citation>
    <scope>NUCLEOTIDE SEQUENCE [LARGE SCALE GENOMIC DNA]</scope>
    <source>
        <strain evidence="2 5">11a5</strain>
    </source>
</reference>
<evidence type="ECO:0000313" key="6">
    <source>
        <dbReference type="Proteomes" id="UP000248786"/>
    </source>
</evidence>
<dbReference type="Proteomes" id="UP000248786">
    <property type="component" value="Unassembled WGS sequence"/>
</dbReference>
<proteinExistence type="predicted"/>
<keyword evidence="1" id="KW-1133">Transmembrane helix</keyword>
<feature type="transmembrane region" description="Helical" evidence="1">
    <location>
        <begin position="58"/>
        <end position="76"/>
    </location>
</feature>
<evidence type="ECO:0008006" key="8">
    <source>
        <dbReference type="Google" id="ProtNLM"/>
    </source>
</evidence>
<dbReference type="EMBL" id="QGLD01000011">
    <property type="protein sequence ID" value="RAL70303.1"/>
    <property type="molecule type" value="Genomic_DNA"/>
</dbReference>
<evidence type="ECO:0000313" key="4">
    <source>
        <dbReference type="EMBL" id="RAL70303.1"/>
    </source>
</evidence>
<dbReference type="PATRIC" id="fig|61435.13.peg.1159"/>
<organism evidence="2 5">
    <name type="scientific">Dehalococcoides mccartyi</name>
    <dbReference type="NCBI Taxonomy" id="61435"/>
    <lineage>
        <taxon>Bacteria</taxon>
        <taxon>Bacillati</taxon>
        <taxon>Chloroflexota</taxon>
        <taxon>Dehalococcoidia</taxon>
        <taxon>Dehalococcoidales</taxon>
        <taxon>Dehalococcoidaceae</taxon>
        <taxon>Dehalococcoides</taxon>
    </lineage>
</organism>